<dbReference type="SUPFAM" id="SSF46689">
    <property type="entry name" value="Homeodomain-like"/>
    <property type="match status" value="1"/>
</dbReference>
<dbReference type="InterPro" id="IPR052411">
    <property type="entry name" value="c-mor_Regulatory_Protein"/>
</dbReference>
<dbReference type="InterPro" id="IPR049739">
    <property type="entry name" value="YraL-like"/>
</dbReference>
<reference evidence="1 2" key="1">
    <citation type="submission" date="2018-10" db="EMBL/GenBank/DDBJ databases">
        <title>Genome Sequence of Cohnella sp.</title>
        <authorList>
            <person name="Srinivasan S."/>
            <person name="Kim M.K."/>
        </authorList>
    </citation>
    <scope>NUCLEOTIDE SEQUENCE [LARGE SCALE GENOMIC DNA]</scope>
    <source>
        <strain evidence="1 2">18JY8-7</strain>
    </source>
</reference>
<evidence type="ECO:0008006" key="3">
    <source>
        <dbReference type="Google" id="ProtNLM"/>
    </source>
</evidence>
<proteinExistence type="predicted"/>
<name>A0A3G3K088_9BACL</name>
<dbReference type="Gene3D" id="1.10.10.60">
    <property type="entry name" value="Homeodomain-like"/>
    <property type="match status" value="1"/>
</dbReference>
<evidence type="ECO:0000313" key="2">
    <source>
        <dbReference type="Proteomes" id="UP000269097"/>
    </source>
</evidence>
<dbReference type="NCBIfam" id="NF040785">
    <property type="entry name" value="CD3324_fam"/>
    <property type="match status" value="1"/>
</dbReference>
<dbReference type="RefSeq" id="WP_123042000.1">
    <property type="nucleotide sequence ID" value="NZ_CP033433.1"/>
</dbReference>
<keyword evidence="2" id="KW-1185">Reference proteome</keyword>
<dbReference type="EMBL" id="CP033433">
    <property type="protein sequence ID" value="AYQ73916.1"/>
    <property type="molecule type" value="Genomic_DNA"/>
</dbReference>
<organism evidence="1 2">
    <name type="scientific">Cohnella candidum</name>
    <dbReference type="NCBI Taxonomy" id="2674991"/>
    <lineage>
        <taxon>Bacteria</taxon>
        <taxon>Bacillati</taxon>
        <taxon>Bacillota</taxon>
        <taxon>Bacilli</taxon>
        <taxon>Bacillales</taxon>
        <taxon>Paenibacillaceae</taxon>
        <taxon>Cohnella</taxon>
    </lineage>
</organism>
<sequence length="106" mass="12280">MPGIHGFFVFFIWRRTRAVIYKNGKDVLPPGLFEELQRTIPGELIYIPKPAEQRAGWGEVSGTRKQLAERNAEICRFYTDGWSVAELERKYHLSGDSIRRIVVKSK</sequence>
<dbReference type="KEGG" id="coh:EAV92_15830"/>
<dbReference type="PANTHER" id="PTHR37812">
    <property type="entry name" value="MU-LIKE PROPHAGE FLUMU PROTEIN C"/>
    <property type="match status" value="1"/>
</dbReference>
<gene>
    <name evidence="1" type="ORF">EAV92_15830</name>
</gene>
<accession>A0A3G3K088</accession>
<dbReference type="Proteomes" id="UP000269097">
    <property type="component" value="Chromosome"/>
</dbReference>
<protein>
    <recommendedName>
        <fullName evidence="3">Mor transcription activator domain-containing protein</fullName>
    </recommendedName>
</protein>
<evidence type="ECO:0000313" key="1">
    <source>
        <dbReference type="EMBL" id="AYQ73916.1"/>
    </source>
</evidence>
<dbReference type="PANTHER" id="PTHR37812:SF1">
    <property type="entry name" value="MU-LIKE PROPHAGE FLUMU PROTEIN C"/>
    <property type="match status" value="1"/>
</dbReference>
<dbReference type="InterPro" id="IPR009057">
    <property type="entry name" value="Homeodomain-like_sf"/>
</dbReference>
<dbReference type="AlphaFoldDB" id="A0A3G3K088"/>